<accession>A0A0F5YDN3</accession>
<dbReference type="PATRIC" id="fig|1637645.4.peg.5895"/>
<evidence type="ECO:0000256" key="1">
    <source>
        <dbReference type="ARBA" id="ARBA00010556"/>
    </source>
</evidence>
<dbReference type="Pfam" id="PF07703">
    <property type="entry name" value="A2M_BRD"/>
    <property type="match status" value="1"/>
</dbReference>
<reference evidence="5 6" key="1">
    <citation type="submission" date="2015-06" db="EMBL/GenBank/DDBJ databases">
        <title>Draft genome assembly of filamentous brackish cyanobacterium Limnoraphis robusta strain CS-951.</title>
        <authorList>
            <person name="Willis A."/>
            <person name="Parks M."/>
            <person name="Burford M.A."/>
        </authorList>
    </citation>
    <scope>NUCLEOTIDE SEQUENCE [LARGE SCALE GENOMIC DNA]</scope>
    <source>
        <strain evidence="5 6">CS-951</strain>
    </source>
</reference>
<organism evidence="5 6">
    <name type="scientific">Limnoraphis robusta CS-951</name>
    <dbReference type="NCBI Taxonomy" id="1637645"/>
    <lineage>
        <taxon>Bacteria</taxon>
        <taxon>Bacillati</taxon>
        <taxon>Cyanobacteriota</taxon>
        <taxon>Cyanophyceae</taxon>
        <taxon>Oscillatoriophycideae</taxon>
        <taxon>Oscillatoriales</taxon>
        <taxon>Sirenicapillariaceae</taxon>
        <taxon>Limnoraphis</taxon>
    </lineage>
</organism>
<name>A0A0F5YDN3_9CYAN</name>
<dbReference type="InterPro" id="IPR041203">
    <property type="entry name" value="Bact_A2M_MG5"/>
</dbReference>
<proteinExistence type="inferred from homology"/>
<evidence type="ECO:0008006" key="7">
    <source>
        <dbReference type="Google" id="ProtNLM"/>
    </source>
</evidence>
<dbReference type="Pfam" id="PF13205">
    <property type="entry name" value="Big_5"/>
    <property type="match status" value="1"/>
</dbReference>
<dbReference type="PANTHER" id="PTHR40094:SF1">
    <property type="entry name" value="UBIQUITIN DOMAIN-CONTAINING PROTEIN"/>
    <property type="match status" value="1"/>
</dbReference>
<dbReference type="InterPro" id="IPR032812">
    <property type="entry name" value="SbsA_Ig"/>
</dbReference>
<dbReference type="SMART" id="SM01359">
    <property type="entry name" value="A2M_N_2"/>
    <property type="match status" value="1"/>
</dbReference>
<evidence type="ECO:0000313" key="6">
    <source>
        <dbReference type="Proteomes" id="UP000033607"/>
    </source>
</evidence>
<dbReference type="Pfam" id="PF01835">
    <property type="entry name" value="MG2"/>
    <property type="match status" value="1"/>
</dbReference>
<dbReference type="OrthoDB" id="9767116at2"/>
<dbReference type="InterPro" id="IPR001599">
    <property type="entry name" value="Macroglobln_a2"/>
</dbReference>
<evidence type="ECO:0000256" key="2">
    <source>
        <dbReference type="ARBA" id="ARBA00022729"/>
    </source>
</evidence>
<dbReference type="EMBL" id="LATL02000301">
    <property type="protein sequence ID" value="KKD36863.1"/>
    <property type="molecule type" value="Genomic_DNA"/>
</dbReference>
<dbReference type="Gene3D" id="2.60.40.1930">
    <property type="match status" value="1"/>
</dbReference>
<dbReference type="Pfam" id="PF17973">
    <property type="entry name" value="bMG10"/>
    <property type="match status" value="1"/>
</dbReference>
<dbReference type="SMART" id="SM01360">
    <property type="entry name" value="A2M"/>
    <property type="match status" value="1"/>
</dbReference>
<dbReference type="Proteomes" id="UP000033607">
    <property type="component" value="Unassembled WGS sequence"/>
</dbReference>
<dbReference type="RefSeq" id="WP_046279859.1">
    <property type="nucleotide sequence ID" value="NZ_LATL02000301.1"/>
</dbReference>
<comment type="caution">
    <text evidence="5">The sequence shown here is derived from an EMBL/GenBank/DDBJ whole genome shotgun (WGS) entry which is preliminary data.</text>
</comment>
<evidence type="ECO:0000259" key="4">
    <source>
        <dbReference type="SMART" id="SM01360"/>
    </source>
</evidence>
<evidence type="ECO:0000259" key="3">
    <source>
        <dbReference type="SMART" id="SM01359"/>
    </source>
</evidence>
<gene>
    <name evidence="5" type="ORF">WN50_17485</name>
</gene>
<dbReference type="InterPro" id="IPR041246">
    <property type="entry name" value="Bact_MG10"/>
</dbReference>
<dbReference type="Gene3D" id="2.60.40.3710">
    <property type="match status" value="1"/>
</dbReference>
<dbReference type="InterPro" id="IPR008930">
    <property type="entry name" value="Terpenoid_cyclase/PrenylTrfase"/>
</dbReference>
<evidence type="ECO:0000313" key="5">
    <source>
        <dbReference type="EMBL" id="KKD36863.1"/>
    </source>
</evidence>
<dbReference type="PROSITE" id="PS51257">
    <property type="entry name" value="PROKAR_LIPOPROTEIN"/>
    <property type="match status" value="1"/>
</dbReference>
<protein>
    <recommendedName>
        <fullName evidence="7">Alpha-2-macroglobulin</fullName>
    </recommendedName>
</protein>
<dbReference type="InterPro" id="IPR051802">
    <property type="entry name" value="YfhM-like"/>
</dbReference>
<keyword evidence="2" id="KW-0732">Signal</keyword>
<feature type="domain" description="Alpha-2-macroglobulin" evidence="4">
    <location>
        <begin position="1218"/>
        <end position="1308"/>
    </location>
</feature>
<feature type="domain" description="Alpha-2-macroglobulin bait region" evidence="3">
    <location>
        <begin position="1002"/>
        <end position="1154"/>
    </location>
</feature>
<dbReference type="PANTHER" id="PTHR40094">
    <property type="entry name" value="ALPHA-2-MACROGLOBULIN HOMOLOG"/>
    <property type="match status" value="1"/>
</dbReference>
<dbReference type="SUPFAM" id="SSF48239">
    <property type="entry name" value="Terpenoid cyclases/Protein prenyltransferases"/>
    <property type="match status" value="1"/>
</dbReference>
<dbReference type="Gene3D" id="1.50.10.20">
    <property type="match status" value="1"/>
</dbReference>
<dbReference type="InterPro" id="IPR011625">
    <property type="entry name" value="A2M_N_BRD"/>
</dbReference>
<sequence>MGIQRQYRQLGKRLILIFLFIATLAGCRIFSMTPTEEPLPTVSALAVPQLPDWIEKITPTGEVTSLSQIQIIFKHPLIPVERLDSPEQRQLLNQFEITPQLPGQFRFLTPRMVGFQADRALPLATRIQVQLKQGLSDLENHRLDQDLAWTFNTESIQLTNLPGTEENPGSADNPVGLTPNLTFNSNVELDLDSLTQHTKLVAEASNQAVPLKAELTKNQFNSESLPPQTQFDPSNHIWQYTITPTESLQKSTKYTLQILPGLHPKRGNLDSQFLLSSQIKTFDSLQFETLQAYGQPSQGGTYGRFENGSPQLKFNNQILEESARENITINPPPPQDAPPLVQTYGNSDIINLNPWALEPQTNYTITIGKDLKDQFGQTLEKPVTISYQTGDVAADLWAPTGLNIFPSTQNLQLNIATTNLPQSRYTAAYKIVEPTDLVYTDVAYPRENKKNLLPAENNWTSFSVKNPKNETQETSINLRRQLGKETGMLAYGVKARTTRYQEEGRRRWNEPEFYGFVQLTNLGVFSQWFPESGIVKVNHLEDGSPVNNASVEIYPSQLDAQTFSTPKPCAIGNTNESGIWVLNAEDLQQCMQGDRFTEAPELLVIAKEADDWAFTRTYSYSGMYAYGINSDWENNKPLSRGVIFSDRQLYQPGEKVALTGVAYYLQNGELKQDKNVNYTVTLRTSDGKEKTLGSYPTNEFGTFSLEFTLDEDQALGDYSLSAKAENEVEIYGDLRVAEFKPPNFKVELNLDKETAIQGETLTANTESNYLFGSPVVGGKAEYYVTRTATEFTPKGWEQYNFGRQWFWPEEKPTLSSDVLQKSKVLDQGGKGTQTVKIDKDLPYPVEYRVDVQVSDVTNLAVSDSQSLTALPSNRLIGLKTPFVAEANKAFPIEVVVTDPNGKALSNIGVRLELQKMNYSNVTRVVAGGQTEKNQVEYKTVATTEVKSNKTPKTVSLTPPESGSYRIRANFSNNSSEVTATDLQIWATGDSPVFWGENNDNRLQIELDKDTYKPGETATALIKSPYPEGELYFAVVRDKPLYESLTTVTGGAPQIQFTVTSEMLPNAAVEAVLVRQGEPLSEVEPGSVENLSQIGFVPFKTDLAEKTLNVTITPTKSEVEPGSEQTLQLQLTDANNQPQRGQFTVMVVNEAILQLTGYRPPNLLETVYAEQPISTRFSDNRPEVALESMTTQLAKGWGYGGGFSAGIGNTRIRKNFQALAYYQGSIVTDNSGKANVTFKLPDDLTTWRVMVVATDGNFKFGSGETTFISTQSLLSNPILPQFARPGDKILAGVSVTNNTGNKGMIDIKADVAGGVKLSPGNANTQSIKRPIQAGTQAYYFPVLVQDVGTSQVKFQTAFDGKTDGFEVPLEVKPVLVTEQVIESGTTTNSLNIPINVSRDTVRDTGGLYISLASTLIPQITAPAKQIFNQTDLPFLEPAASQLFIASNLQQLSQKYGQNFSELNLNAQAQKSLEQIFQLQQNDGGLAVYPEQKTSNPLLSAYAAEALAKASQAGFKVDENKLNQLEYYLKQALANPEKNEFCGDDLLCKSRVRLNILMALAQLGEKRNDFMSDIYGLRDEFDTVTQIKLARYLSNFPEWNSEFNELVNKLQEIVYQTGRTATVNIPKQYGWMSSDITAQSQALRLLVSQNSQPETIDKLVQSLLNLRREGTWGSTYNNAEALTALAEYAALEPTPENFQVQVKLGAKDLGSTQFNGFKNSSFTLNIPMSELPPGKNNLMIQTSGNGKLNYWVSYEYRLEENQPGRLNGLRIERKIQRVNDSEVLKKMGLTAEEEPLEVQPGQVFDIGLEIITDHPVNNVMITDPLPAGFEAIDNRFNTSNSALQAQTDSWNINYQTIYRDRIFAYADSLEAGVYQLHYLVRSVTPGEFLWPGAKAYLQQAPEEFGRSSSSSLVISEQS</sequence>
<dbReference type="Pfam" id="PF17972">
    <property type="entry name" value="bMG5"/>
    <property type="match status" value="1"/>
</dbReference>
<dbReference type="Pfam" id="PF00207">
    <property type="entry name" value="A2M"/>
    <property type="match status" value="1"/>
</dbReference>
<dbReference type="GO" id="GO:0004866">
    <property type="term" value="F:endopeptidase inhibitor activity"/>
    <property type="evidence" value="ECO:0007669"/>
    <property type="project" value="InterPro"/>
</dbReference>
<comment type="similarity">
    <text evidence="1">Belongs to the protease inhibitor I39 (alpha-2-macroglobulin) family. Bacterial alpha-2-macroglobulin subfamily.</text>
</comment>
<dbReference type="InterPro" id="IPR002890">
    <property type="entry name" value="MG2"/>
</dbReference>